<accession>A0ABS5NRL3</accession>
<comment type="caution">
    <text evidence="2">The sequence shown here is derived from an EMBL/GenBank/DDBJ whole genome shotgun (WGS) entry which is preliminary data.</text>
</comment>
<dbReference type="Gene3D" id="2.120.10.30">
    <property type="entry name" value="TolB, C-terminal domain"/>
    <property type="match status" value="1"/>
</dbReference>
<dbReference type="InterPro" id="IPR008557">
    <property type="entry name" value="PhoX"/>
</dbReference>
<organism evidence="2 3">
    <name type="scientific">Cytobacillus citreus</name>
    <dbReference type="NCBI Taxonomy" id="2833586"/>
    <lineage>
        <taxon>Bacteria</taxon>
        <taxon>Bacillati</taxon>
        <taxon>Bacillota</taxon>
        <taxon>Bacilli</taxon>
        <taxon>Bacillales</taxon>
        <taxon>Bacillaceae</taxon>
        <taxon>Cytobacillus</taxon>
    </lineage>
</organism>
<name>A0ABS5NRL3_9BACI</name>
<evidence type="ECO:0000313" key="3">
    <source>
        <dbReference type="Proteomes" id="UP000681027"/>
    </source>
</evidence>
<dbReference type="InterPro" id="IPR011042">
    <property type="entry name" value="6-blade_b-propeller_TolB-like"/>
</dbReference>
<feature type="domain" description="GP-PDE" evidence="1">
    <location>
        <begin position="428"/>
        <end position="664"/>
    </location>
</feature>
<dbReference type="SUPFAM" id="SSF63825">
    <property type="entry name" value="YWTD domain"/>
    <property type="match status" value="1"/>
</dbReference>
<sequence>MKKQQFKLPIVTGILSAIMLGGSVLPTELVHAQNVKPLPQFIDLASQQALTPFLLTKGYEQVWIMNEQVDQDFLDYPSTNVISETGANAGRYLYRTHQLDNHAAISVTDLTGKEETKILAQLEDWKNLDELVWTPWGNLLTAESPKIANHSDAYNSKSSSGLVYEINSSNGEITPIPALGSFTHKGIQLDENGNVYLTDYNENGNIYRFVPDQVGDLSSGQLYVLRITKDFGDYTGSAEWIPIDQNNTRMQAKQAGAAIYQLPSDLVIKDNALYVSVEGEDRVLSISLSETLVVRNFVRAGDNAKKKEFQNPSYLAFDSEGTLFIAEKNGQADIWAASTDQRKKDGLAKKVERFATLSDAKAVPSGLYFDPIGRFAPSEGQNLFINVKNANDGNDKTFVIRKKPNSKLNLEPDRWIEAGTPDRGVKDPIISAHRGAPWLAPENTLDSYRYAYAYGADMVEVDVRETKDGRYVAFHDSTVDAKTDGTGPLSELTFEEVRALNVADNDQWRGSEYDPAQMASLEEILELAEQVGGGIEFDIKSITDPAKLANLVAQYDGVLERSIFNSSDIRIKHAQPMAKLIYNRNQYETPGMLYLQGAYYSVFGSRQDEYTPESIVAIHDAGGIILPHSYDFGADKEGATFLEGRAMGTDGAQTNQPDIILDVLDTPIPSSITVNTDGNTVTANLVNSLNGMGIPDKLLTVDNGVETIQLTTKRGGSITLPDGWEGARIVFAGDATVQSSSSDGSKTE</sequence>
<dbReference type="Proteomes" id="UP000681027">
    <property type="component" value="Unassembled WGS sequence"/>
</dbReference>
<gene>
    <name evidence="2" type="ORF">KHA94_09650</name>
</gene>
<dbReference type="InterPro" id="IPR030395">
    <property type="entry name" value="GP_PDE_dom"/>
</dbReference>
<protein>
    <submittedName>
        <fullName evidence="2">DUF839 domain-containing protein</fullName>
    </submittedName>
</protein>
<keyword evidence="3" id="KW-1185">Reference proteome</keyword>
<evidence type="ECO:0000313" key="2">
    <source>
        <dbReference type="EMBL" id="MBS4190453.1"/>
    </source>
</evidence>
<dbReference type="EMBL" id="JAGYPM010000002">
    <property type="protein sequence ID" value="MBS4190453.1"/>
    <property type="molecule type" value="Genomic_DNA"/>
</dbReference>
<dbReference type="Pfam" id="PF05787">
    <property type="entry name" value="PhoX"/>
    <property type="match status" value="1"/>
</dbReference>
<evidence type="ECO:0000259" key="1">
    <source>
        <dbReference type="PROSITE" id="PS51704"/>
    </source>
</evidence>
<dbReference type="Gene3D" id="3.20.20.190">
    <property type="entry name" value="Phosphatidylinositol (PI) phosphodiesterase"/>
    <property type="match status" value="1"/>
</dbReference>
<dbReference type="Pfam" id="PF03009">
    <property type="entry name" value="GDPD"/>
    <property type="match status" value="1"/>
</dbReference>
<dbReference type="CDD" id="cd08566">
    <property type="entry name" value="GDPD_AtGDE_like"/>
    <property type="match status" value="1"/>
</dbReference>
<dbReference type="SUPFAM" id="SSF51695">
    <property type="entry name" value="PLC-like phosphodiesterases"/>
    <property type="match status" value="1"/>
</dbReference>
<dbReference type="PANTHER" id="PTHR46211:SF1">
    <property type="entry name" value="GLYCEROPHOSPHODIESTER PHOSPHODIESTERASE, CYTOPLASMIC"/>
    <property type="match status" value="1"/>
</dbReference>
<dbReference type="RefSeq" id="WP_213101901.1">
    <property type="nucleotide sequence ID" value="NZ_JAGYPM010000002.1"/>
</dbReference>
<dbReference type="InterPro" id="IPR017946">
    <property type="entry name" value="PLC-like_Pdiesterase_TIM-brl"/>
</dbReference>
<dbReference type="PROSITE" id="PS51704">
    <property type="entry name" value="GP_PDE"/>
    <property type="match status" value="1"/>
</dbReference>
<proteinExistence type="predicted"/>
<dbReference type="PANTHER" id="PTHR46211">
    <property type="entry name" value="GLYCEROPHOSPHORYL DIESTER PHOSPHODIESTERASE"/>
    <property type="match status" value="1"/>
</dbReference>
<reference evidence="2 3" key="1">
    <citation type="submission" date="2021-05" db="EMBL/GenBank/DDBJ databases">
        <title>Novel Bacillus species.</title>
        <authorList>
            <person name="Liu G."/>
        </authorList>
    </citation>
    <scope>NUCLEOTIDE SEQUENCE [LARGE SCALE GENOMIC DNA]</scope>
    <source>
        <strain evidence="2 3">FJAT-49705</strain>
    </source>
</reference>